<keyword evidence="1" id="KW-0472">Membrane</keyword>
<dbReference type="NCBIfam" id="TIGR04086">
    <property type="entry name" value="TIGR04086_membr"/>
    <property type="match status" value="1"/>
</dbReference>
<keyword evidence="1" id="KW-0812">Transmembrane</keyword>
<gene>
    <name evidence="2" type="ORF">FN924_11305</name>
</gene>
<dbReference type="InterPro" id="IPR023804">
    <property type="entry name" value="DUF3792_TM"/>
</dbReference>
<evidence type="ECO:0000313" key="3">
    <source>
        <dbReference type="Proteomes" id="UP000315215"/>
    </source>
</evidence>
<proteinExistence type="predicted"/>
<dbReference type="Pfam" id="PF12670">
    <property type="entry name" value="DUF3792"/>
    <property type="match status" value="1"/>
</dbReference>
<accession>A0A516KH38</accession>
<name>A0A516KH38_9BACI</name>
<feature type="transmembrane region" description="Helical" evidence="1">
    <location>
        <begin position="9"/>
        <end position="31"/>
    </location>
</feature>
<evidence type="ECO:0000313" key="2">
    <source>
        <dbReference type="EMBL" id="QDP40720.1"/>
    </source>
</evidence>
<feature type="transmembrane region" description="Helical" evidence="1">
    <location>
        <begin position="69"/>
        <end position="89"/>
    </location>
</feature>
<dbReference type="AlphaFoldDB" id="A0A516KH38"/>
<dbReference type="OrthoDB" id="2988991at2"/>
<evidence type="ECO:0000256" key="1">
    <source>
        <dbReference type="SAM" id="Phobius"/>
    </source>
</evidence>
<sequence>MVKPRIVSILYGWVTIFAVMLAASLILSLLLRFSSLGESTLSWTTLIVSIIALFAGGLMAGAKGKEKGWLLGGITGIGFTLFILLYQYLGYGTGFSLEQTFHHTGFLVSALFGGILGVNISGSEPDGSNS</sequence>
<feature type="transmembrane region" description="Helical" evidence="1">
    <location>
        <begin position="101"/>
        <end position="120"/>
    </location>
</feature>
<reference evidence="2 3" key="1">
    <citation type="submission" date="2019-07" db="EMBL/GenBank/DDBJ databases">
        <authorList>
            <person name="Li J."/>
        </authorList>
    </citation>
    <scope>NUCLEOTIDE SEQUENCE [LARGE SCALE GENOMIC DNA]</scope>
    <source>
        <strain evidence="2 3">TKL69</strain>
    </source>
</reference>
<feature type="transmembrane region" description="Helical" evidence="1">
    <location>
        <begin position="43"/>
        <end position="62"/>
    </location>
</feature>
<organism evidence="2 3">
    <name type="scientific">Radiobacillus deserti</name>
    <dbReference type="NCBI Taxonomy" id="2594883"/>
    <lineage>
        <taxon>Bacteria</taxon>
        <taxon>Bacillati</taxon>
        <taxon>Bacillota</taxon>
        <taxon>Bacilli</taxon>
        <taxon>Bacillales</taxon>
        <taxon>Bacillaceae</taxon>
        <taxon>Radiobacillus</taxon>
    </lineage>
</organism>
<dbReference type="EMBL" id="CP041666">
    <property type="protein sequence ID" value="QDP40720.1"/>
    <property type="molecule type" value="Genomic_DNA"/>
</dbReference>
<protein>
    <submittedName>
        <fullName evidence="2">TIGR04086 family membrane protein</fullName>
    </submittedName>
</protein>
<keyword evidence="3" id="KW-1185">Reference proteome</keyword>
<dbReference type="Proteomes" id="UP000315215">
    <property type="component" value="Chromosome"/>
</dbReference>
<dbReference type="KEGG" id="aqt:FN924_11305"/>
<dbReference type="RefSeq" id="WP_143894542.1">
    <property type="nucleotide sequence ID" value="NZ_CP041666.1"/>
</dbReference>
<keyword evidence="1" id="KW-1133">Transmembrane helix</keyword>